<feature type="compositionally biased region" description="Acidic residues" evidence="5">
    <location>
        <begin position="447"/>
        <end position="456"/>
    </location>
</feature>
<evidence type="ECO:0000256" key="5">
    <source>
        <dbReference type="SAM" id="MobiDB-lite"/>
    </source>
</evidence>
<evidence type="ECO:0000259" key="6">
    <source>
        <dbReference type="Pfam" id="PF01926"/>
    </source>
</evidence>
<feature type="compositionally biased region" description="Acidic residues" evidence="5">
    <location>
        <begin position="748"/>
        <end position="762"/>
    </location>
</feature>
<sequence>MGRKPSKAEKSRQRKAAQSNAATANARAQAKGHLRSALATLAPQDRYAAIQAKRRAVQLEESAFAKLSPPVLEKLNILASYAVLVRPIQPKTARFGWQRFGKARSDHHQQSATDPQHAQHYLDHAQNHPLSQWLASSLSADAPSQATDPLDDGSSPISGLSSASSLPCNGPEQAHELRLPKRPRWRSDMDTKTVQSNEDEVFRAWLRQTDATVEHAFFTSSPLFRDLQSPATRSQAHSDPAPAAGTEHRRMGGARMTANLVSVDEIRAQQPQPDTAIIGSLYERNVEVFRQLWRVCERSDLVCVLADARCPPLHLPPSLTAFLERYMRLKVVIVLTKADIVPAPIVEAWKAWLQRRFPAWSVVATESYAKLERMEGQGARTRFAPYLSPSSRSALFAALRRAHADLIKPPPAVRDDLQRLTQWSPPCATDVDWEGIEQRVSQHSDPANDDGSDEDESLRPARAADSEDEQDPAQARPPPSAKQAPPPFLTVGLIGQPNVGKSSLLNALFGAKVVRASKTPGKTKHFQTHFLSPSAKPRPGRRGEIRLCDSPGLVFPSLIGMEMQVMGAILPISQVQALTSVVRFVGQHMPLEQVTRVCEGDVDDEGSATKEWTSVAILERVAERYGWRTAKANRWDVNRAGNAVMRAVAEGRVRWAFRPPADEGQDPQTSPSVGPAALLDEALHKGDGVWLDGHAKGFWDEAREEDVLLQDRDGGDAAEAPESPSEAEDEAAKRVRFEGGEGHGSEGDPGDVDESEEEEDEGAAAQIASSTSRFAALMVEDDADEETDSECEDGDDNDDDDADGGSGEMP</sequence>
<gene>
    <name evidence="7" type="ORF">PFL1_03289</name>
</gene>
<proteinExistence type="predicted"/>
<dbReference type="Gene3D" id="3.40.50.300">
    <property type="entry name" value="P-loop containing nucleotide triphosphate hydrolases"/>
    <property type="match status" value="1"/>
</dbReference>
<dbReference type="InterPro" id="IPR027417">
    <property type="entry name" value="P-loop_NTPase"/>
</dbReference>
<dbReference type="AlphaFoldDB" id="A0A061H9A6"/>
<dbReference type="Proteomes" id="UP000053664">
    <property type="component" value="Unassembled WGS sequence"/>
</dbReference>
<comment type="function">
    <text evidence="3">Possible regulatory or functional link with the histocompatibility cluster.</text>
</comment>
<dbReference type="EMBL" id="KE361632">
    <property type="protein sequence ID" value="EPQ28999.1"/>
    <property type="molecule type" value="Genomic_DNA"/>
</dbReference>
<name>A0A061H9A6_9BASI</name>
<dbReference type="Pfam" id="PF01926">
    <property type="entry name" value="MMR_HSR1"/>
    <property type="match status" value="1"/>
</dbReference>
<feature type="region of interest" description="Disordered" evidence="5">
    <location>
        <begin position="712"/>
        <end position="810"/>
    </location>
</feature>
<keyword evidence="2" id="KW-0342">GTP-binding</keyword>
<dbReference type="OrthoDB" id="61815at2759"/>
<keyword evidence="1" id="KW-0547">Nucleotide-binding</keyword>
<organism evidence="7 8">
    <name type="scientific">Pseudozyma flocculosa PF-1</name>
    <dbReference type="NCBI Taxonomy" id="1277687"/>
    <lineage>
        <taxon>Eukaryota</taxon>
        <taxon>Fungi</taxon>
        <taxon>Dikarya</taxon>
        <taxon>Basidiomycota</taxon>
        <taxon>Ustilaginomycotina</taxon>
        <taxon>Ustilaginomycetes</taxon>
        <taxon>Ustilaginales</taxon>
        <taxon>Ustilaginaceae</taxon>
        <taxon>Pseudozyma</taxon>
    </lineage>
</organism>
<feature type="compositionally biased region" description="Basic and acidic residues" evidence="5">
    <location>
        <begin position="730"/>
        <end position="746"/>
    </location>
</feature>
<feature type="compositionally biased region" description="Acidic residues" evidence="5">
    <location>
        <begin position="779"/>
        <end position="803"/>
    </location>
</feature>
<protein>
    <recommendedName>
        <fullName evidence="4">Guanine nucleotide-binding protein-like 1</fullName>
    </recommendedName>
</protein>
<feature type="domain" description="G" evidence="6">
    <location>
        <begin position="490"/>
        <end position="586"/>
    </location>
</feature>
<dbReference type="InterPro" id="IPR006073">
    <property type="entry name" value="GTP-bd"/>
</dbReference>
<evidence type="ECO:0000313" key="8">
    <source>
        <dbReference type="Proteomes" id="UP000053664"/>
    </source>
</evidence>
<dbReference type="GO" id="GO:0003924">
    <property type="term" value="F:GTPase activity"/>
    <property type="evidence" value="ECO:0007669"/>
    <property type="project" value="InterPro"/>
</dbReference>
<feature type="region of interest" description="Disordered" evidence="5">
    <location>
        <begin position="228"/>
        <end position="251"/>
    </location>
</feature>
<dbReference type="PRINTS" id="PR00326">
    <property type="entry name" value="GTP1OBG"/>
</dbReference>
<evidence type="ECO:0000313" key="7">
    <source>
        <dbReference type="EMBL" id="EPQ28999.1"/>
    </source>
</evidence>
<dbReference type="SUPFAM" id="SSF52540">
    <property type="entry name" value="P-loop containing nucleoside triphosphate hydrolases"/>
    <property type="match status" value="1"/>
</dbReference>
<feature type="region of interest" description="Disordered" evidence="5">
    <location>
        <begin position="139"/>
        <end position="193"/>
    </location>
</feature>
<dbReference type="eggNOG" id="KOG1424">
    <property type="taxonomic scope" value="Eukaryota"/>
</dbReference>
<dbReference type="RefSeq" id="XP_007878997.1">
    <property type="nucleotide sequence ID" value="XM_007880806.1"/>
</dbReference>
<dbReference type="KEGG" id="pfp:PFL1_03289"/>
<feature type="compositionally biased region" description="Low complexity" evidence="5">
    <location>
        <begin position="16"/>
        <end position="31"/>
    </location>
</feature>
<dbReference type="InterPro" id="IPR043358">
    <property type="entry name" value="GNL1-like"/>
</dbReference>
<evidence type="ECO:0000256" key="2">
    <source>
        <dbReference type="ARBA" id="ARBA00023134"/>
    </source>
</evidence>
<evidence type="ECO:0000256" key="4">
    <source>
        <dbReference type="ARBA" id="ARBA00039902"/>
    </source>
</evidence>
<dbReference type="GeneID" id="19317399"/>
<feature type="compositionally biased region" description="Pro residues" evidence="5">
    <location>
        <begin position="475"/>
        <end position="488"/>
    </location>
</feature>
<reference evidence="7 8" key="1">
    <citation type="journal article" date="2013" name="Plant Cell">
        <title>The transition from a phytopathogenic smut ancestor to an anamorphic biocontrol agent deciphered by comparative whole-genome analysis.</title>
        <authorList>
            <person name="Lefebvre F."/>
            <person name="Joly D.L."/>
            <person name="Labbe C."/>
            <person name="Teichmann B."/>
            <person name="Linning R."/>
            <person name="Belzile F."/>
            <person name="Bakkeren G."/>
            <person name="Belanger R.R."/>
        </authorList>
    </citation>
    <scope>NUCLEOTIDE SEQUENCE [LARGE SCALE GENOMIC DNA]</scope>
    <source>
        <strain evidence="7 8">PF-1</strain>
    </source>
</reference>
<feature type="compositionally biased region" description="Basic and acidic residues" evidence="5">
    <location>
        <begin position="1"/>
        <end position="11"/>
    </location>
</feature>
<evidence type="ECO:0000256" key="3">
    <source>
        <dbReference type="ARBA" id="ARBA00037770"/>
    </source>
</evidence>
<feature type="compositionally biased region" description="Basic and acidic residues" evidence="5">
    <location>
        <begin position="173"/>
        <end position="191"/>
    </location>
</feature>
<evidence type="ECO:0000256" key="1">
    <source>
        <dbReference type="ARBA" id="ARBA00022741"/>
    </source>
</evidence>
<dbReference type="HOGENOM" id="CLU_013649_2_0_1"/>
<accession>A0A061H9A6</accession>
<dbReference type="GO" id="GO:0005525">
    <property type="term" value="F:GTP binding"/>
    <property type="evidence" value="ECO:0007669"/>
    <property type="project" value="UniProtKB-KW"/>
</dbReference>
<dbReference type="PANTHER" id="PTHR45709:SF3">
    <property type="entry name" value="GUANINE NUCLEOTIDE-BINDING PROTEIN-LIKE 1"/>
    <property type="match status" value="1"/>
</dbReference>
<feature type="region of interest" description="Disordered" evidence="5">
    <location>
        <begin position="440"/>
        <end position="493"/>
    </location>
</feature>
<feature type="region of interest" description="Disordered" evidence="5">
    <location>
        <begin position="1"/>
        <end position="31"/>
    </location>
</feature>
<dbReference type="PANTHER" id="PTHR45709">
    <property type="entry name" value="LARGE SUBUNIT GTPASE 1 HOMOLOG-RELATED"/>
    <property type="match status" value="1"/>
</dbReference>
<feature type="compositionally biased region" description="Low complexity" evidence="5">
    <location>
        <begin position="153"/>
        <end position="167"/>
    </location>
</feature>